<dbReference type="AlphaFoldDB" id="A0A3B3SS79"/>
<reference evidence="1" key="1">
    <citation type="submission" date="2025-08" db="UniProtKB">
        <authorList>
            <consortium name="Ensembl"/>
        </authorList>
    </citation>
    <scope>IDENTIFICATION</scope>
</reference>
<accession>A0A3B3SS79</accession>
<proteinExistence type="predicted"/>
<keyword evidence="2" id="KW-1185">Reference proteome</keyword>
<reference evidence="1" key="2">
    <citation type="submission" date="2025-09" db="UniProtKB">
        <authorList>
            <consortium name="Ensembl"/>
        </authorList>
    </citation>
    <scope>IDENTIFICATION</scope>
</reference>
<sequence length="82" mass="9440">GAGTKETQRDYYCMSSCRRTGPGFTRRLPWHGANLSLPFLRMRGKLMAAVGMHWNVIAGIQRKWMPKVWNNLHVCIDTQAYT</sequence>
<dbReference type="Ensembl" id="ENSPKIT00000014060.1">
    <property type="protein sequence ID" value="ENSPKIP00000033175.1"/>
    <property type="gene ID" value="ENSPKIG00000012984.1"/>
</dbReference>
<organism evidence="1 2">
    <name type="scientific">Paramormyrops kingsleyae</name>
    <dbReference type="NCBI Taxonomy" id="1676925"/>
    <lineage>
        <taxon>Eukaryota</taxon>
        <taxon>Metazoa</taxon>
        <taxon>Chordata</taxon>
        <taxon>Craniata</taxon>
        <taxon>Vertebrata</taxon>
        <taxon>Euteleostomi</taxon>
        <taxon>Actinopterygii</taxon>
        <taxon>Neopterygii</taxon>
        <taxon>Teleostei</taxon>
        <taxon>Osteoglossocephala</taxon>
        <taxon>Osteoglossomorpha</taxon>
        <taxon>Osteoglossiformes</taxon>
        <taxon>Mormyridae</taxon>
        <taxon>Paramormyrops</taxon>
    </lineage>
</organism>
<dbReference type="Proteomes" id="UP000261540">
    <property type="component" value="Unplaced"/>
</dbReference>
<protein>
    <submittedName>
        <fullName evidence="1">Uncharacterized protein</fullName>
    </submittedName>
</protein>
<name>A0A3B3SS79_9TELE</name>
<evidence type="ECO:0000313" key="1">
    <source>
        <dbReference type="Ensembl" id="ENSPKIP00000033175.1"/>
    </source>
</evidence>
<evidence type="ECO:0000313" key="2">
    <source>
        <dbReference type="Proteomes" id="UP000261540"/>
    </source>
</evidence>